<dbReference type="OrthoDB" id="3432460at2"/>
<evidence type="ECO:0008006" key="4">
    <source>
        <dbReference type="Google" id="ProtNLM"/>
    </source>
</evidence>
<comment type="caution">
    <text evidence="2">The sequence shown here is derived from an EMBL/GenBank/DDBJ whole genome shotgun (WGS) entry which is preliminary data.</text>
</comment>
<evidence type="ECO:0000313" key="2">
    <source>
        <dbReference type="EMBL" id="TDQ51402.1"/>
    </source>
</evidence>
<accession>A0A4R6UVW2</accession>
<feature type="transmembrane region" description="Helical" evidence="1">
    <location>
        <begin position="38"/>
        <end position="57"/>
    </location>
</feature>
<gene>
    <name evidence="2" type="ORF">EV190_1116</name>
</gene>
<dbReference type="EMBL" id="SNYN01000011">
    <property type="protein sequence ID" value="TDQ51402.1"/>
    <property type="molecule type" value="Genomic_DNA"/>
</dbReference>
<evidence type="ECO:0000313" key="3">
    <source>
        <dbReference type="Proteomes" id="UP000295281"/>
    </source>
</evidence>
<keyword evidence="3" id="KW-1185">Reference proteome</keyword>
<keyword evidence="1" id="KW-0472">Membrane</keyword>
<evidence type="ECO:0000256" key="1">
    <source>
        <dbReference type="SAM" id="Phobius"/>
    </source>
</evidence>
<name>A0A4R6UVW2_9ACTN</name>
<keyword evidence="1" id="KW-0812">Transmembrane</keyword>
<protein>
    <recommendedName>
        <fullName evidence="4">DUF5668 domain-containing protein</fullName>
    </recommendedName>
</protein>
<reference evidence="2 3" key="1">
    <citation type="submission" date="2019-03" db="EMBL/GenBank/DDBJ databases">
        <title>Genomic Encyclopedia of Type Strains, Phase IV (KMG-IV): sequencing the most valuable type-strain genomes for metagenomic binning, comparative biology and taxonomic classification.</title>
        <authorList>
            <person name="Goeker M."/>
        </authorList>
    </citation>
    <scope>NUCLEOTIDE SEQUENCE [LARGE SCALE GENOMIC DNA]</scope>
    <source>
        <strain evidence="2 3">DSM 46770</strain>
    </source>
</reference>
<sequence length="67" mass="7414">MSRPRADWASFVAGLLFVLLGLAFVVYGATDWRFNMLWALPILAIGLGTVGVVRSLARSRDHRDGRP</sequence>
<dbReference type="AlphaFoldDB" id="A0A4R6UVW2"/>
<keyword evidence="1" id="KW-1133">Transmembrane helix</keyword>
<organism evidence="2 3">
    <name type="scientific">Actinorugispora endophytica</name>
    <dbReference type="NCBI Taxonomy" id="1605990"/>
    <lineage>
        <taxon>Bacteria</taxon>
        <taxon>Bacillati</taxon>
        <taxon>Actinomycetota</taxon>
        <taxon>Actinomycetes</taxon>
        <taxon>Streptosporangiales</taxon>
        <taxon>Nocardiopsidaceae</taxon>
        <taxon>Actinorugispora</taxon>
    </lineage>
</organism>
<dbReference type="Proteomes" id="UP000295281">
    <property type="component" value="Unassembled WGS sequence"/>
</dbReference>
<dbReference type="RefSeq" id="WP_133742076.1">
    <property type="nucleotide sequence ID" value="NZ_SNYN01000011.1"/>
</dbReference>
<proteinExistence type="predicted"/>